<proteinExistence type="predicted"/>
<sequence length="45" mass="5554">MEILRFENLTKTYGEGENKVEALKKYKFINKQRRICSDNRSIRFW</sequence>
<reference evidence="1 2" key="1">
    <citation type="submission" date="2023-07" db="EMBL/GenBank/DDBJ databases">
        <title>Genomic Encyclopedia of Type Strains, Phase IV (KMG-IV): sequencing the most valuable type-strain genomes for metagenomic binning, comparative biology and taxonomic classification.</title>
        <authorList>
            <person name="Goeker M."/>
        </authorList>
    </citation>
    <scope>NUCLEOTIDE SEQUENCE [LARGE SCALE GENOMIC DNA]</scope>
    <source>
        <strain evidence="1 2">DSM 15049</strain>
    </source>
</reference>
<evidence type="ECO:0000313" key="2">
    <source>
        <dbReference type="Proteomes" id="UP001232584"/>
    </source>
</evidence>
<organism evidence="1 2">
    <name type="scientific">Paraclostridium ghonii</name>
    <dbReference type="NCBI Taxonomy" id="29358"/>
    <lineage>
        <taxon>Bacteria</taxon>
        <taxon>Bacillati</taxon>
        <taxon>Bacillota</taxon>
        <taxon>Clostridia</taxon>
        <taxon>Peptostreptococcales</taxon>
        <taxon>Peptostreptococcaceae</taxon>
        <taxon>Paraclostridium</taxon>
    </lineage>
</organism>
<comment type="caution">
    <text evidence="1">The sequence shown here is derived from an EMBL/GenBank/DDBJ whole genome shotgun (WGS) entry which is preliminary data.</text>
</comment>
<gene>
    <name evidence="1" type="ORF">QOZ92_001467</name>
</gene>
<protein>
    <submittedName>
        <fullName evidence="1">Uncharacterized protein</fullName>
    </submittedName>
</protein>
<dbReference type="Proteomes" id="UP001232584">
    <property type="component" value="Unassembled WGS sequence"/>
</dbReference>
<name>A0ABU0MZM2_9FIRM</name>
<accession>A0ABU0MZM2</accession>
<dbReference type="EMBL" id="JAUSWG010000005">
    <property type="protein sequence ID" value="MDQ0556353.1"/>
    <property type="molecule type" value="Genomic_DNA"/>
</dbReference>
<evidence type="ECO:0000313" key="1">
    <source>
        <dbReference type="EMBL" id="MDQ0556353.1"/>
    </source>
</evidence>
<keyword evidence="2" id="KW-1185">Reference proteome</keyword>